<dbReference type="AlphaFoldDB" id="A0A1H1TKJ5"/>
<dbReference type="GO" id="GO:0016616">
    <property type="term" value="F:oxidoreductase activity, acting on the CH-OH group of donors, NAD or NADP as acceptor"/>
    <property type="evidence" value="ECO:0007669"/>
    <property type="project" value="TreeGrafter"/>
</dbReference>
<evidence type="ECO:0000256" key="2">
    <source>
        <dbReference type="RuleBase" id="RU000363"/>
    </source>
</evidence>
<dbReference type="PRINTS" id="PR00081">
    <property type="entry name" value="GDHRDH"/>
</dbReference>
<evidence type="ECO:0000313" key="3">
    <source>
        <dbReference type="EMBL" id="SDS60835.1"/>
    </source>
</evidence>
<sequence length="298" mass="31185">MTARPVPGDVPAWTDPGAVPPARTVLVTGATRGIGRAVAEGLAVPDGSSDTHAVALLGRDAQRVHETVESVRETTGASVIGVVADVLDRAAVAAAVARVEEAWGGVDLLVNNAGVIDAEVPLWEADPDEWWHVVETNLRGAFEMSRAVVPGMIARGGGRVVDLASGASTHEMVGSSAYNASKTALVRMGAHLHAAGAPHGLRVFEVSPGSVRTDMTAAMPLHANRTEWTPVEDLVEMVRAIARGELDDWSGAYLRVTHDDPRTLSAAAAAGRAVGDARRLRVRPWGDDDPMPAGLPPR</sequence>
<dbReference type="eggNOG" id="COG4221">
    <property type="taxonomic scope" value="Bacteria"/>
</dbReference>
<reference evidence="3 4" key="1">
    <citation type="submission" date="2016-10" db="EMBL/GenBank/DDBJ databases">
        <authorList>
            <person name="de Groot N.N."/>
        </authorList>
    </citation>
    <scope>NUCLEOTIDE SEQUENCE [LARGE SCALE GENOMIC DNA]</scope>
    <source>
        <strain evidence="3 4">DSM 22126</strain>
    </source>
</reference>
<dbReference type="PROSITE" id="PS00061">
    <property type="entry name" value="ADH_SHORT"/>
    <property type="match status" value="1"/>
</dbReference>
<evidence type="ECO:0000313" key="4">
    <source>
        <dbReference type="Proteomes" id="UP000185663"/>
    </source>
</evidence>
<dbReference type="OrthoDB" id="658698at2"/>
<proteinExistence type="inferred from homology"/>
<dbReference type="EMBL" id="LT629776">
    <property type="protein sequence ID" value="SDS60835.1"/>
    <property type="molecule type" value="Genomic_DNA"/>
</dbReference>
<dbReference type="Pfam" id="PF00106">
    <property type="entry name" value="adh_short"/>
    <property type="match status" value="1"/>
</dbReference>
<dbReference type="Proteomes" id="UP000185663">
    <property type="component" value="Chromosome I"/>
</dbReference>
<organism evidence="3 4">
    <name type="scientific">Paraoerskovia marina</name>
    <dbReference type="NCBI Taxonomy" id="545619"/>
    <lineage>
        <taxon>Bacteria</taxon>
        <taxon>Bacillati</taxon>
        <taxon>Actinomycetota</taxon>
        <taxon>Actinomycetes</taxon>
        <taxon>Micrococcales</taxon>
        <taxon>Cellulomonadaceae</taxon>
        <taxon>Paraoerskovia</taxon>
    </lineage>
</organism>
<dbReference type="PANTHER" id="PTHR42760">
    <property type="entry name" value="SHORT-CHAIN DEHYDROGENASES/REDUCTASES FAMILY MEMBER"/>
    <property type="match status" value="1"/>
</dbReference>
<dbReference type="RefSeq" id="WP_083372371.1">
    <property type="nucleotide sequence ID" value="NZ_LT629776.1"/>
</dbReference>
<dbReference type="SUPFAM" id="SSF51735">
    <property type="entry name" value="NAD(P)-binding Rossmann-fold domains"/>
    <property type="match status" value="1"/>
</dbReference>
<dbReference type="STRING" id="545619.SAMN04489860_1932"/>
<name>A0A1H1TKJ5_9CELL</name>
<dbReference type="InterPro" id="IPR020904">
    <property type="entry name" value="Sc_DH/Rdtase_CS"/>
</dbReference>
<evidence type="ECO:0000256" key="1">
    <source>
        <dbReference type="ARBA" id="ARBA00006484"/>
    </source>
</evidence>
<dbReference type="InterPro" id="IPR002347">
    <property type="entry name" value="SDR_fam"/>
</dbReference>
<dbReference type="Gene3D" id="3.40.50.720">
    <property type="entry name" value="NAD(P)-binding Rossmann-like Domain"/>
    <property type="match status" value="1"/>
</dbReference>
<dbReference type="InterPro" id="IPR036291">
    <property type="entry name" value="NAD(P)-bd_dom_sf"/>
</dbReference>
<dbReference type="PRINTS" id="PR00080">
    <property type="entry name" value="SDRFAMILY"/>
</dbReference>
<keyword evidence="4" id="KW-1185">Reference proteome</keyword>
<dbReference type="CDD" id="cd05233">
    <property type="entry name" value="SDR_c"/>
    <property type="match status" value="1"/>
</dbReference>
<accession>A0A1H1TKJ5</accession>
<gene>
    <name evidence="3" type="ORF">SAMN04489860_1932</name>
</gene>
<comment type="similarity">
    <text evidence="1 2">Belongs to the short-chain dehydrogenases/reductases (SDR) family.</text>
</comment>
<protein>
    <submittedName>
        <fullName evidence="3">NADP-dependent 3-hydroxy acid dehydrogenase YdfG</fullName>
    </submittedName>
</protein>